<comment type="caution">
    <text evidence="4">The sequence shown here is derived from an EMBL/GenBank/DDBJ whole genome shotgun (WGS) entry which is preliminary data.</text>
</comment>
<dbReference type="PANTHER" id="PTHR11102">
    <property type="entry name" value="SEL-1-LIKE PROTEIN"/>
    <property type="match status" value="1"/>
</dbReference>
<evidence type="ECO:0000256" key="1">
    <source>
        <dbReference type="ARBA" id="ARBA00038101"/>
    </source>
</evidence>
<gene>
    <name evidence="4" type="ORF">cubi_01665</name>
</gene>
<keyword evidence="3" id="KW-0472">Membrane</keyword>
<keyword evidence="5" id="KW-1185">Reference proteome</keyword>
<evidence type="ECO:0000256" key="2">
    <source>
        <dbReference type="SAM" id="MobiDB-lite"/>
    </source>
</evidence>
<dbReference type="InterPro" id="IPR011990">
    <property type="entry name" value="TPR-like_helical_dom_sf"/>
</dbReference>
<feature type="transmembrane region" description="Helical" evidence="3">
    <location>
        <begin position="1418"/>
        <end position="1442"/>
    </location>
</feature>
<evidence type="ECO:0000256" key="3">
    <source>
        <dbReference type="SAM" id="Phobius"/>
    </source>
</evidence>
<evidence type="ECO:0000313" key="4">
    <source>
        <dbReference type="EMBL" id="OII72715.1"/>
    </source>
</evidence>
<feature type="compositionally biased region" description="Acidic residues" evidence="2">
    <location>
        <begin position="1176"/>
        <end position="1189"/>
    </location>
</feature>
<evidence type="ECO:0008006" key="6">
    <source>
        <dbReference type="Google" id="ProtNLM"/>
    </source>
</evidence>
<comment type="similarity">
    <text evidence="1">Belongs to the sel-1 family.</text>
</comment>
<dbReference type="GO" id="GO:0005789">
    <property type="term" value="C:endoplasmic reticulum membrane"/>
    <property type="evidence" value="ECO:0007669"/>
    <property type="project" value="TreeGrafter"/>
</dbReference>
<dbReference type="InterPro" id="IPR050767">
    <property type="entry name" value="Sel1_AlgK"/>
</dbReference>
<keyword evidence="3" id="KW-0812">Transmembrane</keyword>
<dbReference type="GeneID" id="39978456"/>
<feature type="region of interest" description="Disordered" evidence="2">
    <location>
        <begin position="1172"/>
        <end position="1205"/>
    </location>
</feature>
<dbReference type="OrthoDB" id="272077at2759"/>
<keyword evidence="3" id="KW-1133">Transmembrane helix</keyword>
<organism evidence="4 5">
    <name type="scientific">Cryptosporidium ubiquitum</name>
    <dbReference type="NCBI Taxonomy" id="857276"/>
    <lineage>
        <taxon>Eukaryota</taxon>
        <taxon>Sar</taxon>
        <taxon>Alveolata</taxon>
        <taxon>Apicomplexa</taxon>
        <taxon>Conoidasida</taxon>
        <taxon>Coccidia</taxon>
        <taxon>Eucoccidiorida</taxon>
        <taxon>Eimeriorina</taxon>
        <taxon>Cryptosporidiidae</taxon>
        <taxon>Cryptosporidium</taxon>
    </lineage>
</organism>
<dbReference type="InterPro" id="IPR006597">
    <property type="entry name" value="Sel1-like"/>
</dbReference>
<dbReference type="PANTHER" id="PTHR11102:SF147">
    <property type="entry name" value="SEL1L ADAPTOR SUBUNIT OF ERAD E3 UBIQUITIN LIGASE"/>
    <property type="match status" value="1"/>
</dbReference>
<dbReference type="GO" id="GO:0036503">
    <property type="term" value="P:ERAD pathway"/>
    <property type="evidence" value="ECO:0007669"/>
    <property type="project" value="TreeGrafter"/>
</dbReference>
<proteinExistence type="inferred from homology"/>
<evidence type="ECO:0000313" key="5">
    <source>
        <dbReference type="Proteomes" id="UP000186176"/>
    </source>
</evidence>
<dbReference type="Proteomes" id="UP000186176">
    <property type="component" value="Unassembled WGS sequence"/>
</dbReference>
<dbReference type="Pfam" id="PF08238">
    <property type="entry name" value="Sel1"/>
    <property type="match status" value="3"/>
</dbReference>
<dbReference type="SUPFAM" id="SSF81901">
    <property type="entry name" value="HCP-like"/>
    <property type="match status" value="2"/>
</dbReference>
<name>A0A1J4MGY0_9CRYT</name>
<dbReference type="RefSeq" id="XP_028874112.1">
    <property type="nucleotide sequence ID" value="XM_029018677.1"/>
</dbReference>
<dbReference type="VEuPathDB" id="CryptoDB:cubi_01665"/>
<protein>
    <recommendedName>
        <fullName evidence="6">Sel1 repeat-containing protein</fullName>
    </recommendedName>
</protein>
<dbReference type="Gene3D" id="1.25.40.10">
    <property type="entry name" value="Tetratricopeptide repeat domain"/>
    <property type="match status" value="1"/>
</dbReference>
<feature type="transmembrane region" description="Helical" evidence="3">
    <location>
        <begin position="21"/>
        <end position="40"/>
    </location>
</feature>
<sequence>MEFYNNLKYTKISRVKLKRKYIVLFTLLIFIYIIEFNSLANSFQETNTLLNETVNKTKELSENIDSTKNGDNLDTSNGLLNQRDFDDESDDEEYDHLKSQKFVNNGTHNIINKNGNKTNNIKTLYSKDFKGNHIQNQEERTSKSNQKVKKVSESNITTIEEEIEIIKSKLMNSTFKLDDFYARTVFDKLFEIFEPASDKILDFLEVNKNLTRIIDTSKSITNIADSYGVLSYLWFYGIPNKRGRLEFPYGWPRNIDIALRYALKGATKFNCGFCYTMMGLLFAWGYPPLVNNTHGWIGIDNSTSKVDLLKYSASKNTYFLYQNPHRYTNNMDSEKINFPLEKNGFDLVSMNYALASKNKDIFGQLANSYYLRYSLSDISYQYNTLENSSSFSLHRVPRNLTSVVGLSSSSRCIVALEPLIFVASKTLGDSRDLFLPEISTLLRENKAKEHETKHYAEWVKSLAADRDPEGMTSLGELYYYGHEAGGIARDVNRAAQLWEESARRGDPQGALARAFLNLDGTIGTERDSSPYLRQVARNGEPSAAALANYYIYKLGLEVDKNSTIAGQYLKLAADLGDGNAQLILAHAYAGGKMGVIPPGGQNDTLALKYYKLSAEGGRTVAYFNSAVLTLKGSDKKYKTEESRCTASIDYLTRVVRKNNHVKFLSLLSRKSYENGDIVGSLLREMTLSEMGFIEGHINSQDLWKEKSILFYNNAIKKMINNINYDTYKMIEPVCKVSDLESVDILKDNYLNFLNIMNKIQSKLDICEVTVLDESNEKFSTLYPNKFDLEMSGISSKSFCLVKANRREVFFNVPINFDSSIIHLNSTYFKYYDMFNSQNATLRGKLDLNYSRNMSEKEKNRVSEFLNCWMRPKSYYDNLGKNKKPLLNRMIGDRIIDEIDDEESDQEEMNIFDRILELWQRPKSGSYRRYPKPWYKAFNKIFKVFKYVLNSAFFKSMKNLNSYFGTNINKNYIQKKEKGGLFSSIFLDLDEDFEIDEKKVPEIIQLQRNSSLWCSHYYTRRSSSNGDISSTQNLVQQFLEGSFGVNKDPVFAFKFIMQGVNSRDPKSILDYAIALNKGIGVKMDKPKSYRLLWHLMTRGPFNIEDILPKVPSKPKFTPSIFDTIREALEPLIKNNTNLNNTRIINLNNNNYNNNSNVYLKESKEINNFDFEDHYQGEDDNEEEQDQDQDQDQSSLNSDSKYKKGRRARMNDTINMNLKTQQDLATRISSFNILMILTLDWIYFNIVLRCYYSSLALKNQIWSSLFNLYYKNMSNEDLLLENKVVNSNINKSMHDKVLENENFNMNFSSYELIKNSIKDPSRILDTCNNNICNINKKIKSEIYCSLFRQDLCEYSETSENLKRNNKLSNNNEKNNELLEEDLILMIDEDPFPLLSKFRYISDEEYGRASNIWKASISIRLYYFILRIVIIIGTISVLIPLNIAITEKLSH</sequence>
<reference evidence="4 5" key="1">
    <citation type="submission" date="2016-10" db="EMBL/GenBank/DDBJ databases">
        <title>Reductive evolution of mitochondrial metabolism and differential evolution of invasion-related proteins in Cryptosporidium.</title>
        <authorList>
            <person name="Liu S."/>
            <person name="Roellig D.M."/>
            <person name="Guo Y."/>
            <person name="Li N."/>
            <person name="Frace M.A."/>
            <person name="Tang K."/>
            <person name="Zhang L."/>
            <person name="Feng Y."/>
            <person name="Xiao L."/>
        </authorList>
    </citation>
    <scope>NUCLEOTIDE SEQUENCE [LARGE SCALE GENOMIC DNA]</scope>
    <source>
        <strain evidence="4">39726</strain>
    </source>
</reference>
<dbReference type="EMBL" id="LRBP01000020">
    <property type="protein sequence ID" value="OII72715.1"/>
    <property type="molecule type" value="Genomic_DNA"/>
</dbReference>
<dbReference type="SMART" id="SM00671">
    <property type="entry name" value="SEL1"/>
    <property type="match status" value="4"/>
</dbReference>
<accession>A0A1J4MGY0</accession>